<evidence type="ECO:0000313" key="9">
    <source>
        <dbReference type="Proteomes" id="UP000006764"/>
    </source>
</evidence>
<dbReference type="GO" id="GO:0005886">
    <property type="term" value="C:plasma membrane"/>
    <property type="evidence" value="ECO:0007669"/>
    <property type="project" value="UniProtKB-SubCell"/>
</dbReference>
<evidence type="ECO:0000256" key="3">
    <source>
        <dbReference type="ARBA" id="ARBA00022692"/>
    </source>
</evidence>
<feature type="transmembrane region" description="Helical" evidence="6">
    <location>
        <begin position="31"/>
        <end position="51"/>
    </location>
</feature>
<keyword evidence="2" id="KW-1003">Cell membrane</keyword>
<evidence type="ECO:0000256" key="1">
    <source>
        <dbReference type="ARBA" id="ARBA00004651"/>
    </source>
</evidence>
<accession>A0A0B4XKA8</accession>
<dbReference type="KEGG" id="apac:S7S_11510"/>
<dbReference type="Pfam" id="PF13396">
    <property type="entry name" value="PLDc_N"/>
    <property type="match status" value="1"/>
</dbReference>
<dbReference type="STRING" id="391936.S7S_11510"/>
<proteinExistence type="predicted"/>
<evidence type="ECO:0000256" key="2">
    <source>
        <dbReference type="ARBA" id="ARBA00022475"/>
    </source>
</evidence>
<organism evidence="8 9">
    <name type="scientific">Isoalcanivorax pacificus W11-5</name>
    <dbReference type="NCBI Taxonomy" id="391936"/>
    <lineage>
        <taxon>Bacteria</taxon>
        <taxon>Pseudomonadati</taxon>
        <taxon>Pseudomonadota</taxon>
        <taxon>Gammaproteobacteria</taxon>
        <taxon>Oceanospirillales</taxon>
        <taxon>Alcanivoracaceae</taxon>
        <taxon>Isoalcanivorax</taxon>
    </lineage>
</organism>
<dbReference type="OrthoDB" id="8455471at2"/>
<sequence length="59" mass="6415">MRNILGLVILALVIYAIVMIVQSSAPTLHKVLWSLLVLILPVIGLIIWGLMGPGSPLKR</sequence>
<gene>
    <name evidence="8" type="ORF">S7S_11510</name>
</gene>
<keyword evidence="4 6" id="KW-1133">Transmembrane helix</keyword>
<keyword evidence="9" id="KW-1185">Reference proteome</keyword>
<name>A0A0B4XKA8_9GAMM</name>
<dbReference type="EMBL" id="CP004387">
    <property type="protein sequence ID" value="AJD48714.1"/>
    <property type="molecule type" value="Genomic_DNA"/>
</dbReference>
<keyword evidence="3 6" id="KW-0812">Transmembrane</keyword>
<dbReference type="AlphaFoldDB" id="A0A0B4XKA8"/>
<evidence type="ECO:0000313" key="8">
    <source>
        <dbReference type="EMBL" id="AJD48714.1"/>
    </source>
</evidence>
<feature type="domain" description="Cardiolipin synthase N-terminal" evidence="7">
    <location>
        <begin position="11"/>
        <end position="52"/>
    </location>
</feature>
<feature type="transmembrane region" description="Helical" evidence="6">
    <location>
        <begin position="7"/>
        <end position="25"/>
    </location>
</feature>
<dbReference type="Proteomes" id="UP000006764">
    <property type="component" value="Chromosome"/>
</dbReference>
<dbReference type="HOGENOM" id="CLU_176001_6_1_6"/>
<dbReference type="InterPro" id="IPR027379">
    <property type="entry name" value="CLS_N"/>
</dbReference>
<evidence type="ECO:0000259" key="7">
    <source>
        <dbReference type="Pfam" id="PF13396"/>
    </source>
</evidence>
<evidence type="ECO:0000256" key="5">
    <source>
        <dbReference type="ARBA" id="ARBA00023136"/>
    </source>
</evidence>
<evidence type="ECO:0000256" key="6">
    <source>
        <dbReference type="SAM" id="Phobius"/>
    </source>
</evidence>
<dbReference type="RefSeq" id="WP_008737002.1">
    <property type="nucleotide sequence ID" value="NZ_CP004387.1"/>
</dbReference>
<comment type="subcellular location">
    <subcellularLocation>
        <location evidence="1">Cell membrane</location>
        <topology evidence="1">Multi-pass membrane protein</topology>
    </subcellularLocation>
</comment>
<protein>
    <recommendedName>
        <fullName evidence="7">Cardiolipin synthase N-terminal domain-containing protein</fullName>
    </recommendedName>
</protein>
<keyword evidence="5 6" id="KW-0472">Membrane</keyword>
<evidence type="ECO:0000256" key="4">
    <source>
        <dbReference type="ARBA" id="ARBA00022989"/>
    </source>
</evidence>
<reference evidence="8 9" key="1">
    <citation type="journal article" date="2012" name="J. Bacteriol.">
        <title>Genome sequence of an alkane-degrading bacterium, Alcanivorax pacificus type strain W11-5, isolated from deep sea sediment.</title>
        <authorList>
            <person name="Lai Q."/>
            <person name="Shao Z."/>
        </authorList>
    </citation>
    <scope>NUCLEOTIDE SEQUENCE [LARGE SCALE GENOMIC DNA]</scope>
    <source>
        <strain evidence="8 9">W11-5</strain>
    </source>
</reference>